<evidence type="ECO:0000313" key="2">
    <source>
        <dbReference type="Proteomes" id="UP000319342"/>
    </source>
</evidence>
<evidence type="ECO:0000313" key="1">
    <source>
        <dbReference type="EMBL" id="QDU86431.1"/>
    </source>
</evidence>
<reference evidence="1 2" key="1">
    <citation type="submission" date="2019-02" db="EMBL/GenBank/DDBJ databases">
        <title>Deep-cultivation of Planctomycetes and their phenomic and genomic characterization uncovers novel biology.</title>
        <authorList>
            <person name="Wiegand S."/>
            <person name="Jogler M."/>
            <person name="Boedeker C."/>
            <person name="Pinto D."/>
            <person name="Vollmers J."/>
            <person name="Rivas-Marin E."/>
            <person name="Kohn T."/>
            <person name="Peeters S.H."/>
            <person name="Heuer A."/>
            <person name="Rast P."/>
            <person name="Oberbeckmann S."/>
            <person name="Bunk B."/>
            <person name="Jeske O."/>
            <person name="Meyerdierks A."/>
            <person name="Storesund J.E."/>
            <person name="Kallscheuer N."/>
            <person name="Luecker S."/>
            <person name="Lage O.M."/>
            <person name="Pohl T."/>
            <person name="Merkel B.J."/>
            <person name="Hornburger P."/>
            <person name="Mueller R.-W."/>
            <person name="Bruemmer F."/>
            <person name="Labrenz M."/>
            <person name="Spormann A.M."/>
            <person name="Op den Camp H."/>
            <person name="Overmann J."/>
            <person name="Amann R."/>
            <person name="Jetten M.S.M."/>
            <person name="Mascher T."/>
            <person name="Medema M.H."/>
            <person name="Devos D.P."/>
            <person name="Kaster A.-K."/>
            <person name="Ovreas L."/>
            <person name="Rohde M."/>
            <person name="Galperin M.Y."/>
            <person name="Jogler C."/>
        </authorList>
    </citation>
    <scope>NUCLEOTIDE SEQUENCE [LARGE SCALE GENOMIC DNA]</scope>
    <source>
        <strain evidence="1 2">Pla163</strain>
    </source>
</reference>
<dbReference type="Proteomes" id="UP000319342">
    <property type="component" value="Chromosome"/>
</dbReference>
<proteinExistence type="predicted"/>
<dbReference type="EMBL" id="CP036290">
    <property type="protein sequence ID" value="QDU86431.1"/>
    <property type="molecule type" value="Genomic_DNA"/>
</dbReference>
<accession>A0A518D4M6</accession>
<organism evidence="1 2">
    <name type="scientific">Rohdeia mirabilis</name>
    <dbReference type="NCBI Taxonomy" id="2528008"/>
    <lineage>
        <taxon>Bacteria</taxon>
        <taxon>Pseudomonadati</taxon>
        <taxon>Planctomycetota</taxon>
        <taxon>Planctomycetia</taxon>
        <taxon>Planctomycetia incertae sedis</taxon>
        <taxon>Rohdeia</taxon>
    </lineage>
</organism>
<dbReference type="SUPFAM" id="SSF63825">
    <property type="entry name" value="YWTD domain"/>
    <property type="match status" value="3"/>
</dbReference>
<keyword evidence="2" id="KW-1185">Reference proteome</keyword>
<dbReference type="InterPro" id="IPR015943">
    <property type="entry name" value="WD40/YVTN_repeat-like_dom_sf"/>
</dbReference>
<gene>
    <name evidence="1" type="ORF">Pla163_35820</name>
</gene>
<dbReference type="Gene3D" id="2.130.10.10">
    <property type="entry name" value="YVTN repeat-like/Quinoprotein amine dehydrogenase"/>
    <property type="match status" value="1"/>
</dbReference>
<sequence length="632" mass="66385">MAPGTGRVVEQNEPGVRGYPGLTGLTLDTRTNTFYAVDQIGDQLMTVDPDTGVAQRAAPLPRRGIADLFFDPASGRLLAWDSITTDYLSIATGGSGDFEVLATGVSNIAPLVFHDLDAVWYSLENSDDLYSFDPTTGAKTFLGDLTGFATYNSLAYDSAAQVVRANAGSDVYTIVPAAFTATLEVPFNPFPTTQLRSLTYQPSTDTLFGLDLARDELVTLDIGGASAASRGGHADPSLERLVYDPAEDCFYTVSGARDELMAVDPETGRARSTVPIGLTSVAALAFDTVARELYAIETGSSSLLRIDPPTGTTTFVGALPAPDFRGLAFAGAGGTLFGVTAGGEVWEIDPTDASSAFVFFTSNTDNRGLTWDPVNERLVSFDAVQGLPVEIDPAAPSDAALAGVASIVVEGLAWDTKRERFVAFDAFATQLVTLDLEAPSAVTLGEVGVGLDGLAYDSRNQLAYSYDVQRRSLVTVDVPAARAIASVVTDVDLTLPSLAHDSDAGVLYAVYELAAVQRLGTVDPSTGVVTDIGALGLTGASGLAYDTRERRLLTVVAGNTLATIDPTTGLATAQSVTLANGLSGLCYDRLTGWLVGHDLVNRRFVRVDRGTGALEPLGESVAPLFALGGWRR</sequence>
<protein>
    <recommendedName>
        <fullName evidence="3">SMP-30/Gluconolaconase/LRE-like region</fullName>
    </recommendedName>
</protein>
<evidence type="ECO:0008006" key="3">
    <source>
        <dbReference type="Google" id="ProtNLM"/>
    </source>
</evidence>
<name>A0A518D4M6_9BACT</name>
<dbReference type="AlphaFoldDB" id="A0A518D4M6"/>